<dbReference type="FunFam" id="1.25.40.10:FF:000381">
    <property type="entry name" value="Pentatricopeptide repeat-containing protein"/>
    <property type="match status" value="2"/>
</dbReference>
<feature type="repeat" description="PPR" evidence="2">
    <location>
        <begin position="101"/>
        <end position="135"/>
    </location>
</feature>
<keyword evidence="4" id="KW-1185">Reference proteome</keyword>
<evidence type="ECO:0000313" key="4">
    <source>
        <dbReference type="Proteomes" id="UP001279734"/>
    </source>
</evidence>
<dbReference type="GO" id="GO:0009451">
    <property type="term" value="P:RNA modification"/>
    <property type="evidence" value="ECO:0007669"/>
    <property type="project" value="InterPro"/>
</dbReference>
<evidence type="ECO:0000256" key="2">
    <source>
        <dbReference type="PROSITE-ProRule" id="PRU00708"/>
    </source>
</evidence>
<feature type="repeat" description="PPR" evidence="2">
    <location>
        <begin position="202"/>
        <end position="236"/>
    </location>
</feature>
<gene>
    <name evidence="3" type="ORF">Nepgr_026754</name>
</gene>
<dbReference type="InterPro" id="IPR046848">
    <property type="entry name" value="E_motif"/>
</dbReference>
<dbReference type="InterPro" id="IPR046960">
    <property type="entry name" value="PPR_At4g14850-like_plant"/>
</dbReference>
<feature type="repeat" description="PPR" evidence="2">
    <location>
        <begin position="405"/>
        <end position="439"/>
    </location>
</feature>
<dbReference type="PANTHER" id="PTHR47926">
    <property type="entry name" value="PENTATRICOPEPTIDE REPEAT-CONTAINING PROTEIN"/>
    <property type="match status" value="1"/>
</dbReference>
<dbReference type="EMBL" id="BSYO01000028">
    <property type="protein sequence ID" value="GMH24911.1"/>
    <property type="molecule type" value="Genomic_DNA"/>
</dbReference>
<dbReference type="PROSITE" id="PS51375">
    <property type="entry name" value="PPR"/>
    <property type="match status" value="3"/>
</dbReference>
<dbReference type="PANTHER" id="PTHR47926:SF417">
    <property type="entry name" value="PENTACOTRIPEPTIDE-REPEAT REGION OF PRORP DOMAIN-CONTAINING PROTEIN"/>
    <property type="match status" value="1"/>
</dbReference>
<dbReference type="Pfam" id="PF20431">
    <property type="entry name" value="E_motif"/>
    <property type="match status" value="1"/>
</dbReference>
<dbReference type="Gene3D" id="1.25.40.10">
    <property type="entry name" value="Tetratricopeptide repeat domain"/>
    <property type="match status" value="4"/>
</dbReference>
<sequence length="595" mass="66327">MRKGAALKSVLHSICHAGMSDNALKLTFTDQIPLDPLIYSEFLQLSMDRNAQKQGRLIHGRLILNGLDLDLTLNNKLIMFYAKTGDMANARKVFEIMPKRNVVSWTGLLSGYSQNELFEDALIVFYEMHHSGGKANQFTYSSALRACTKLICLRSGKQIQGCLQKSRFIWNLFVQSALVDFHSKLGAVEDARYIFEKMSERDLVCWNCMIGGYAVQGFINDSFRMFQSMLREGMLPDYITSVSLLSACNQGLHLLKVCQLHAFMVQIGLECYDCLSGLLIDAYAKCGSIKSSYHVFKSMPQKDVMSCTAMINGYACEPNHCRDALNLFFKIHQSGMLMDDVLLCSMLNICANIVSLSLGKQIHALVLKNQPQCDVAIGNSLIDMYAKCGELEEANHAFDMVEEKNVISWSSLIGGYAKHGYGCKAFAIYKRMEHEGLKPNEITFLSLLFACSHNGLISNGWDFFISMISKYNIAPRGKHYSCMIDLFARGGQLEEALCLTHKMNIEPNASLWSAILGACNIYGNLSVGKVAASRLFQLDPANSANYVVLSSLYAAVGLWDDAWTTRGQMEKKCLKKDPGCSFSLLPKNGPELLQS</sequence>
<dbReference type="Pfam" id="PF13041">
    <property type="entry name" value="PPR_2"/>
    <property type="match status" value="3"/>
</dbReference>
<dbReference type="InterPro" id="IPR011990">
    <property type="entry name" value="TPR-like_helical_dom_sf"/>
</dbReference>
<keyword evidence="1" id="KW-0677">Repeat</keyword>
<dbReference type="Proteomes" id="UP001279734">
    <property type="component" value="Unassembled WGS sequence"/>
</dbReference>
<comment type="caution">
    <text evidence="3">The sequence shown here is derived from an EMBL/GenBank/DDBJ whole genome shotgun (WGS) entry which is preliminary data.</text>
</comment>
<reference evidence="3" key="1">
    <citation type="submission" date="2023-05" db="EMBL/GenBank/DDBJ databases">
        <title>Nepenthes gracilis genome sequencing.</title>
        <authorList>
            <person name="Fukushima K."/>
        </authorList>
    </citation>
    <scope>NUCLEOTIDE SEQUENCE</scope>
    <source>
        <strain evidence="3">SING2019-196</strain>
    </source>
</reference>
<organism evidence="3 4">
    <name type="scientific">Nepenthes gracilis</name>
    <name type="common">Slender pitcher plant</name>
    <dbReference type="NCBI Taxonomy" id="150966"/>
    <lineage>
        <taxon>Eukaryota</taxon>
        <taxon>Viridiplantae</taxon>
        <taxon>Streptophyta</taxon>
        <taxon>Embryophyta</taxon>
        <taxon>Tracheophyta</taxon>
        <taxon>Spermatophyta</taxon>
        <taxon>Magnoliopsida</taxon>
        <taxon>eudicotyledons</taxon>
        <taxon>Gunneridae</taxon>
        <taxon>Pentapetalae</taxon>
        <taxon>Caryophyllales</taxon>
        <taxon>Nepenthaceae</taxon>
        <taxon>Nepenthes</taxon>
    </lineage>
</organism>
<evidence type="ECO:0008006" key="5">
    <source>
        <dbReference type="Google" id="ProtNLM"/>
    </source>
</evidence>
<dbReference type="Pfam" id="PF01535">
    <property type="entry name" value="PPR"/>
    <property type="match status" value="2"/>
</dbReference>
<dbReference type="InterPro" id="IPR002885">
    <property type="entry name" value="PPR_rpt"/>
</dbReference>
<dbReference type="FunFam" id="1.25.40.10:FF:000090">
    <property type="entry name" value="Pentatricopeptide repeat-containing protein, chloroplastic"/>
    <property type="match status" value="1"/>
</dbReference>
<dbReference type="AlphaFoldDB" id="A0AAD3T945"/>
<name>A0AAD3T945_NEPGR</name>
<evidence type="ECO:0000313" key="3">
    <source>
        <dbReference type="EMBL" id="GMH24911.1"/>
    </source>
</evidence>
<accession>A0AAD3T945</accession>
<dbReference type="NCBIfam" id="TIGR00756">
    <property type="entry name" value="PPR"/>
    <property type="match status" value="3"/>
</dbReference>
<protein>
    <recommendedName>
        <fullName evidence="5">Pentatricopeptide repeat-containing protein</fullName>
    </recommendedName>
</protein>
<evidence type="ECO:0000256" key="1">
    <source>
        <dbReference type="ARBA" id="ARBA00022737"/>
    </source>
</evidence>
<proteinExistence type="predicted"/>
<dbReference type="GO" id="GO:0003723">
    <property type="term" value="F:RNA binding"/>
    <property type="evidence" value="ECO:0007669"/>
    <property type="project" value="InterPro"/>
</dbReference>